<dbReference type="SUPFAM" id="SSF54171">
    <property type="entry name" value="DNA-binding domain"/>
    <property type="match status" value="1"/>
</dbReference>
<dbReference type="InterPro" id="IPR016177">
    <property type="entry name" value="DNA-bd_dom_sf"/>
</dbReference>
<dbReference type="KEGG" id="vg:55007457"/>
<organism evidence="2 3">
    <name type="scientific">Pectobacterium phage PPWS2</name>
    <dbReference type="NCBI Taxonomy" id="2153295"/>
    <lineage>
        <taxon>Viruses</taxon>
        <taxon>Duplodnaviria</taxon>
        <taxon>Heunggongvirae</taxon>
        <taxon>Uroviricota</taxon>
        <taxon>Caudoviricetes</taxon>
        <taxon>Autographivirales</taxon>
        <taxon>Autoscriptoviridae</taxon>
        <taxon>Corkvirinae</taxon>
        <taxon>Kotilavirus</taxon>
        <taxon>Kotilavirus PPWS2</taxon>
    </lineage>
</organism>
<dbReference type="RefSeq" id="YP_009816162.1">
    <property type="nucleotide sequence ID" value="NC_048103.1"/>
</dbReference>
<dbReference type="InterPro" id="IPR044925">
    <property type="entry name" value="His-Me_finger_sf"/>
</dbReference>
<accession>A0A3G9EJ69</accession>
<dbReference type="GO" id="GO:0003677">
    <property type="term" value="F:DNA binding"/>
    <property type="evidence" value="ECO:0007669"/>
    <property type="project" value="InterPro"/>
</dbReference>
<evidence type="ECO:0000259" key="1">
    <source>
        <dbReference type="Pfam" id="PF13392"/>
    </source>
</evidence>
<proteinExistence type="predicted"/>
<dbReference type="Gene3D" id="3.90.75.20">
    <property type="match status" value="1"/>
</dbReference>
<dbReference type="SUPFAM" id="SSF54060">
    <property type="entry name" value="His-Me finger endonucleases"/>
    <property type="match status" value="1"/>
</dbReference>
<protein>
    <submittedName>
        <fullName evidence="2">HNH endonuclease</fullName>
    </submittedName>
</protein>
<name>A0A3G9EJ69_9CAUD</name>
<dbReference type="GeneID" id="55007457"/>
<keyword evidence="2" id="KW-0255">Endonuclease</keyword>
<evidence type="ECO:0000313" key="3">
    <source>
        <dbReference type="Proteomes" id="UP000267050"/>
    </source>
</evidence>
<dbReference type="EMBL" id="LC375533">
    <property type="protein sequence ID" value="BBD74633.1"/>
    <property type="molecule type" value="Genomic_DNA"/>
</dbReference>
<dbReference type="InterPro" id="IPR003615">
    <property type="entry name" value="HNH_nuc"/>
</dbReference>
<keyword evidence="2" id="KW-0378">Hydrolase</keyword>
<dbReference type="Pfam" id="PF13392">
    <property type="entry name" value="HNH_3"/>
    <property type="match status" value="1"/>
</dbReference>
<dbReference type="GO" id="GO:0004519">
    <property type="term" value="F:endonuclease activity"/>
    <property type="evidence" value="ECO:0007669"/>
    <property type="project" value="UniProtKB-KW"/>
</dbReference>
<keyword evidence="3" id="KW-1185">Reference proteome</keyword>
<sequence>MGNTVGKASTKLSTDEATRLIQSVVRYSTESVSGLVWTESINSRARKDAPALAAKDGRGYCNGFYKYTNLKAHRVVWFLHHGTLPECVDHIDGDRTNNRIENLRAVSSAQNTTNQLGRGYTVVGGKYRAQISIQGTTFVLGTFSTPERARAEYLRAKRVHHVLSTTRVNKQ</sequence>
<feature type="domain" description="HNH nuclease" evidence="1">
    <location>
        <begin position="71"/>
        <end position="111"/>
    </location>
</feature>
<reference evidence="2 3" key="1">
    <citation type="submission" date="2018-03" db="EMBL/GenBank/DDBJ databases">
        <title>Podoviridae phage infectious to Pectobacterium.</title>
        <authorList>
            <person name="Hirata H."/>
            <person name="Kashihara M."/>
        </authorList>
    </citation>
    <scope>NUCLEOTIDE SEQUENCE [LARGE SCALE GENOMIC DNA]</scope>
</reference>
<keyword evidence="2" id="KW-0540">Nuclease</keyword>
<evidence type="ECO:0000313" key="2">
    <source>
        <dbReference type="EMBL" id="BBD74633.1"/>
    </source>
</evidence>
<dbReference type="Proteomes" id="UP000267050">
    <property type="component" value="Segment"/>
</dbReference>